<dbReference type="PIRSF" id="PIRSF016487">
    <property type="entry name" value="CYTH_UCP016487"/>
    <property type="match status" value="1"/>
</dbReference>
<sequence length="173" mass="19459">MEYERRFRLDRVPEGMSGPSELIRQAYWTLGDGWILRVRRTGEDDNTAGTEVAIKGPRSGFQRAEFEFFLAQAKGMPSVSEVKNATDDLFRASGGHIVVKTRTSYLASDGLAWDIDVFHFDNEGLVIAEIELPSALGVAAISKPEWAAEDVSENRSYDNDTLAFRPWNRRKSL</sequence>
<evidence type="ECO:0000259" key="1">
    <source>
        <dbReference type="SMART" id="SM01118"/>
    </source>
</evidence>
<protein>
    <submittedName>
        <fullName evidence="2">CYTH domain-containing protein</fullName>
    </submittedName>
</protein>
<gene>
    <name evidence="2" type="ORF">GCM10009788_11210</name>
</gene>
<dbReference type="SUPFAM" id="SSF55154">
    <property type="entry name" value="CYTH-like phosphatases"/>
    <property type="match status" value="1"/>
</dbReference>
<evidence type="ECO:0000313" key="3">
    <source>
        <dbReference type="Proteomes" id="UP001500842"/>
    </source>
</evidence>
<dbReference type="RefSeq" id="WP_141004848.1">
    <property type="nucleotide sequence ID" value="NZ_BAAAOR010000007.1"/>
</dbReference>
<reference evidence="2 3" key="1">
    <citation type="journal article" date="2019" name="Int. J. Syst. Evol. Microbiol.">
        <title>The Global Catalogue of Microorganisms (GCM) 10K type strain sequencing project: providing services to taxonomists for standard genome sequencing and annotation.</title>
        <authorList>
            <consortium name="The Broad Institute Genomics Platform"/>
            <consortium name="The Broad Institute Genome Sequencing Center for Infectious Disease"/>
            <person name="Wu L."/>
            <person name="Ma J."/>
        </authorList>
    </citation>
    <scope>NUCLEOTIDE SEQUENCE [LARGE SCALE GENOMIC DNA]</scope>
    <source>
        <strain evidence="2 3">JCM 14942</strain>
    </source>
</reference>
<dbReference type="PANTHER" id="PTHR40114:SF1">
    <property type="entry name" value="SLR0698 PROTEIN"/>
    <property type="match status" value="1"/>
</dbReference>
<name>A0ABN2A0D4_9ACTN</name>
<comment type="caution">
    <text evidence="2">The sequence shown here is derived from an EMBL/GenBank/DDBJ whole genome shotgun (WGS) entry which is preliminary data.</text>
</comment>
<dbReference type="InterPro" id="IPR023577">
    <property type="entry name" value="CYTH_domain"/>
</dbReference>
<feature type="domain" description="CYTH" evidence="1">
    <location>
        <begin position="1"/>
        <end position="160"/>
    </location>
</feature>
<dbReference type="InterPro" id="IPR012042">
    <property type="entry name" value="NeuTTM/CthTTM-like"/>
</dbReference>
<dbReference type="PANTHER" id="PTHR40114">
    <property type="entry name" value="SLR0698 PROTEIN"/>
    <property type="match status" value="1"/>
</dbReference>
<dbReference type="Proteomes" id="UP001500842">
    <property type="component" value="Unassembled WGS sequence"/>
</dbReference>
<dbReference type="InterPro" id="IPR033469">
    <property type="entry name" value="CYTH-like_dom_sf"/>
</dbReference>
<dbReference type="EMBL" id="BAAAOR010000007">
    <property type="protein sequence ID" value="GAA1508686.1"/>
    <property type="molecule type" value="Genomic_DNA"/>
</dbReference>
<accession>A0ABN2A0D4</accession>
<keyword evidence="3" id="KW-1185">Reference proteome</keyword>
<organism evidence="2 3">
    <name type="scientific">Nocardioides humi</name>
    <dbReference type="NCBI Taxonomy" id="449461"/>
    <lineage>
        <taxon>Bacteria</taxon>
        <taxon>Bacillati</taxon>
        <taxon>Actinomycetota</taxon>
        <taxon>Actinomycetes</taxon>
        <taxon>Propionibacteriales</taxon>
        <taxon>Nocardioidaceae</taxon>
        <taxon>Nocardioides</taxon>
    </lineage>
</organism>
<dbReference type="Gene3D" id="2.40.320.10">
    <property type="entry name" value="Hypothetical Protein Pfu-838710-001"/>
    <property type="match status" value="1"/>
</dbReference>
<dbReference type="SMART" id="SM01118">
    <property type="entry name" value="CYTH"/>
    <property type="match status" value="1"/>
</dbReference>
<evidence type="ECO:0000313" key="2">
    <source>
        <dbReference type="EMBL" id="GAA1508686.1"/>
    </source>
</evidence>
<proteinExistence type="predicted"/>